<feature type="region of interest" description="Disordered" evidence="1">
    <location>
        <begin position="173"/>
        <end position="283"/>
    </location>
</feature>
<accession>A0AAE0IHB9</accession>
<feature type="region of interest" description="Disordered" evidence="1">
    <location>
        <begin position="431"/>
        <end position="474"/>
    </location>
</feature>
<reference evidence="2" key="2">
    <citation type="submission" date="2023-06" db="EMBL/GenBank/DDBJ databases">
        <authorList>
            <consortium name="Lawrence Berkeley National Laboratory"/>
            <person name="Haridas S."/>
            <person name="Hensen N."/>
            <person name="Bonometti L."/>
            <person name="Westerberg I."/>
            <person name="Brannstrom I.O."/>
            <person name="Guillou S."/>
            <person name="Cros-Aarteil S."/>
            <person name="Calhoun S."/>
            <person name="Kuo A."/>
            <person name="Mondo S."/>
            <person name="Pangilinan J."/>
            <person name="Riley R."/>
            <person name="Labutti K."/>
            <person name="Andreopoulos B."/>
            <person name="Lipzen A."/>
            <person name="Chen C."/>
            <person name="Yanf M."/>
            <person name="Daum C."/>
            <person name="Ng V."/>
            <person name="Clum A."/>
            <person name="Steindorff A."/>
            <person name="Ohm R."/>
            <person name="Martin F."/>
            <person name="Silar P."/>
            <person name="Natvig D."/>
            <person name="Lalanne C."/>
            <person name="Gautier V."/>
            <person name="Ament-Velasquez S.L."/>
            <person name="Kruys A."/>
            <person name="Hutchinson M.I."/>
            <person name="Powell A.J."/>
            <person name="Barry K."/>
            <person name="Miller A.N."/>
            <person name="Grigoriev I.V."/>
            <person name="Debuchy R."/>
            <person name="Gladieux P."/>
            <person name="Thoren M.H."/>
            <person name="Johannesson H."/>
        </authorList>
    </citation>
    <scope>NUCLEOTIDE SEQUENCE</scope>
    <source>
        <strain evidence="2">CBS 118394</strain>
    </source>
</reference>
<evidence type="ECO:0000256" key="1">
    <source>
        <dbReference type="SAM" id="MobiDB-lite"/>
    </source>
</evidence>
<feature type="region of interest" description="Disordered" evidence="1">
    <location>
        <begin position="62"/>
        <end position="160"/>
    </location>
</feature>
<feature type="compositionally biased region" description="Basic and acidic residues" evidence="1">
    <location>
        <begin position="173"/>
        <end position="182"/>
    </location>
</feature>
<protein>
    <submittedName>
        <fullName evidence="2">Uncharacterized protein</fullName>
    </submittedName>
</protein>
<dbReference type="AlphaFoldDB" id="A0AAE0IHB9"/>
<feature type="compositionally biased region" description="Polar residues" evidence="1">
    <location>
        <begin position="149"/>
        <end position="160"/>
    </location>
</feature>
<name>A0AAE0IHB9_9PEZI</name>
<feature type="compositionally biased region" description="Low complexity" evidence="1">
    <location>
        <begin position="93"/>
        <end position="104"/>
    </location>
</feature>
<evidence type="ECO:0000313" key="3">
    <source>
        <dbReference type="Proteomes" id="UP001283341"/>
    </source>
</evidence>
<dbReference type="Proteomes" id="UP001283341">
    <property type="component" value="Unassembled WGS sequence"/>
</dbReference>
<sequence>MLSLAPMETIAELKSESPVMFSASAAPHSYEKMSVQRKNLPNTYYRPADSDLMVPIRRLHSPPPTVEASPTSPGPKMGVARKPSQIMRDWVKRSGSSRTTKSSGQPVPSNHQRVDIVNLGGGRVGQPDIEPTIDAGLRLPVATRRPTTKNRPSSADSRVTQWIDLYPEAIERFSKSPPEPRPKPNRSASLPTPTRIRRGKQQDPAQPPTQSRTHRDGTMIAELPETDPCPAPAPLRVPSTTKQKMGSDSNASPSSKPPPLGPELVRKNSKWKPLPGLPAQKHQQLQTITTTSSTSIVPQYCGTPPPTPDSATGAATTAPKPVLSETSSLASPNTVGSPEDAMKITIGMMRMPGSTRSSSSPAVLTVNSPNTTIAAGHSGQRHTREERMWLHENYRGEAPFLLAWGLDITRMEDREEGLAILRDLMLVRDGNKSPEVVSGGVNGGKLEGEDRVCENSGGEASVSHVNAGDDGGSA</sequence>
<organism evidence="2 3">
    <name type="scientific">Apodospora peruviana</name>
    <dbReference type="NCBI Taxonomy" id="516989"/>
    <lineage>
        <taxon>Eukaryota</taxon>
        <taxon>Fungi</taxon>
        <taxon>Dikarya</taxon>
        <taxon>Ascomycota</taxon>
        <taxon>Pezizomycotina</taxon>
        <taxon>Sordariomycetes</taxon>
        <taxon>Sordariomycetidae</taxon>
        <taxon>Sordariales</taxon>
        <taxon>Lasiosphaeriaceae</taxon>
        <taxon>Apodospora</taxon>
    </lineage>
</organism>
<evidence type="ECO:0000313" key="2">
    <source>
        <dbReference type="EMBL" id="KAK3325034.1"/>
    </source>
</evidence>
<reference evidence="2" key="1">
    <citation type="journal article" date="2023" name="Mol. Phylogenet. Evol.">
        <title>Genome-scale phylogeny and comparative genomics of the fungal order Sordariales.</title>
        <authorList>
            <person name="Hensen N."/>
            <person name="Bonometti L."/>
            <person name="Westerberg I."/>
            <person name="Brannstrom I.O."/>
            <person name="Guillou S."/>
            <person name="Cros-Aarteil S."/>
            <person name="Calhoun S."/>
            <person name="Haridas S."/>
            <person name="Kuo A."/>
            <person name="Mondo S."/>
            <person name="Pangilinan J."/>
            <person name="Riley R."/>
            <person name="LaButti K."/>
            <person name="Andreopoulos B."/>
            <person name="Lipzen A."/>
            <person name="Chen C."/>
            <person name="Yan M."/>
            <person name="Daum C."/>
            <person name="Ng V."/>
            <person name="Clum A."/>
            <person name="Steindorff A."/>
            <person name="Ohm R.A."/>
            <person name="Martin F."/>
            <person name="Silar P."/>
            <person name="Natvig D.O."/>
            <person name="Lalanne C."/>
            <person name="Gautier V."/>
            <person name="Ament-Velasquez S.L."/>
            <person name="Kruys A."/>
            <person name="Hutchinson M.I."/>
            <person name="Powell A.J."/>
            <person name="Barry K."/>
            <person name="Miller A.N."/>
            <person name="Grigoriev I.V."/>
            <person name="Debuchy R."/>
            <person name="Gladieux P."/>
            <person name="Hiltunen Thoren M."/>
            <person name="Johannesson H."/>
        </authorList>
    </citation>
    <scope>NUCLEOTIDE SEQUENCE</scope>
    <source>
        <strain evidence="2">CBS 118394</strain>
    </source>
</reference>
<proteinExistence type="predicted"/>
<feature type="compositionally biased region" description="Polar residues" evidence="1">
    <location>
        <begin position="324"/>
        <end position="336"/>
    </location>
</feature>
<dbReference type="EMBL" id="JAUEDM010000002">
    <property type="protein sequence ID" value="KAK3325034.1"/>
    <property type="molecule type" value="Genomic_DNA"/>
</dbReference>
<feature type="compositionally biased region" description="Polar residues" evidence="1">
    <location>
        <begin position="238"/>
        <end position="254"/>
    </location>
</feature>
<gene>
    <name evidence="2" type="ORF">B0H66DRAFT_109231</name>
</gene>
<feature type="region of interest" description="Disordered" evidence="1">
    <location>
        <begin position="296"/>
        <end position="338"/>
    </location>
</feature>
<keyword evidence="3" id="KW-1185">Reference proteome</keyword>
<comment type="caution">
    <text evidence="2">The sequence shown here is derived from an EMBL/GenBank/DDBJ whole genome shotgun (WGS) entry which is preliminary data.</text>
</comment>